<dbReference type="InterPro" id="IPR036645">
    <property type="entry name" value="Elafin-like_sf"/>
</dbReference>
<dbReference type="InterPro" id="IPR008197">
    <property type="entry name" value="WAP_dom"/>
</dbReference>
<evidence type="ECO:0000313" key="4">
    <source>
        <dbReference type="RefSeq" id="XP_033785773.1"/>
    </source>
</evidence>
<feature type="domain" description="WAP" evidence="2">
    <location>
        <begin position="72"/>
        <end position="116"/>
    </location>
</feature>
<dbReference type="KEGG" id="gsh:117353675"/>
<dbReference type="AlphaFoldDB" id="A0A6P8QEP6"/>
<feature type="chain" id="PRO_5028445407" evidence="1">
    <location>
        <begin position="25"/>
        <end position="126"/>
    </location>
</feature>
<feature type="signal peptide" evidence="1">
    <location>
        <begin position="1"/>
        <end position="24"/>
    </location>
</feature>
<dbReference type="PANTHER" id="PTHR19441">
    <property type="entry name" value="WHEY ACDIC PROTEIN WAP"/>
    <property type="match status" value="1"/>
</dbReference>
<dbReference type="GO" id="GO:0005615">
    <property type="term" value="C:extracellular space"/>
    <property type="evidence" value="ECO:0007669"/>
    <property type="project" value="TreeGrafter"/>
</dbReference>
<dbReference type="GeneID" id="117353675"/>
<keyword evidence="3" id="KW-1185">Reference proteome</keyword>
<dbReference type="InterPro" id="IPR050514">
    <property type="entry name" value="WAP_four-disulfide_core"/>
</dbReference>
<dbReference type="Gene3D" id="4.10.75.10">
    <property type="entry name" value="Elafin-like"/>
    <property type="match status" value="2"/>
</dbReference>
<dbReference type="RefSeq" id="XP_033785773.1">
    <property type="nucleotide sequence ID" value="XM_033929882.1"/>
</dbReference>
<dbReference type="GO" id="GO:0004867">
    <property type="term" value="F:serine-type endopeptidase inhibitor activity"/>
    <property type="evidence" value="ECO:0007669"/>
    <property type="project" value="TreeGrafter"/>
</dbReference>
<sequence>MKRSVIILTFAILVVWMDLDSVSAQERPGFCPSNDLPPALAIKNPKCKSDNDCKKPTKCCPRGATFDCLPAVKEKPGRCPTTTEKCEEHTRCDSDKDCSEDLKCCSLCDKRCLKPEPVSKGCDLKQ</sequence>
<organism evidence="3 4">
    <name type="scientific">Geotrypetes seraphini</name>
    <name type="common">Gaboon caecilian</name>
    <name type="synonym">Caecilia seraphini</name>
    <dbReference type="NCBI Taxonomy" id="260995"/>
    <lineage>
        <taxon>Eukaryota</taxon>
        <taxon>Metazoa</taxon>
        <taxon>Chordata</taxon>
        <taxon>Craniata</taxon>
        <taxon>Vertebrata</taxon>
        <taxon>Euteleostomi</taxon>
        <taxon>Amphibia</taxon>
        <taxon>Gymnophiona</taxon>
        <taxon>Geotrypetes</taxon>
    </lineage>
</organism>
<dbReference type="SMART" id="SM00217">
    <property type="entry name" value="WAP"/>
    <property type="match status" value="2"/>
</dbReference>
<evidence type="ECO:0000313" key="3">
    <source>
        <dbReference type="Proteomes" id="UP000515159"/>
    </source>
</evidence>
<dbReference type="Pfam" id="PF00095">
    <property type="entry name" value="WAP"/>
    <property type="match status" value="2"/>
</dbReference>
<dbReference type="PRINTS" id="PR00003">
    <property type="entry name" value="4DISULPHCORE"/>
</dbReference>
<evidence type="ECO:0000259" key="2">
    <source>
        <dbReference type="PROSITE" id="PS51390"/>
    </source>
</evidence>
<reference evidence="4" key="1">
    <citation type="submission" date="2025-08" db="UniProtKB">
        <authorList>
            <consortium name="RefSeq"/>
        </authorList>
    </citation>
    <scope>IDENTIFICATION</scope>
</reference>
<evidence type="ECO:0000256" key="1">
    <source>
        <dbReference type="SAM" id="SignalP"/>
    </source>
</evidence>
<name>A0A6P8QEP6_GEOSA</name>
<protein>
    <submittedName>
        <fullName evidence="4">WAP four-disulfide core domain protein 5-like</fullName>
    </submittedName>
</protein>
<gene>
    <name evidence="4" type="primary">LOC117353675</name>
</gene>
<keyword evidence="1" id="KW-0732">Signal</keyword>
<dbReference type="PANTHER" id="PTHR19441:SF95">
    <property type="entry name" value="PERLWAPIN ISOFORM X1"/>
    <property type="match status" value="1"/>
</dbReference>
<dbReference type="InParanoid" id="A0A6P8QEP6"/>
<accession>A0A6P8QEP6</accession>
<dbReference type="SUPFAM" id="SSF57256">
    <property type="entry name" value="Elafin-like"/>
    <property type="match status" value="2"/>
</dbReference>
<dbReference type="OrthoDB" id="4473401at2759"/>
<proteinExistence type="predicted"/>
<dbReference type="Proteomes" id="UP000515159">
    <property type="component" value="Chromosome 1"/>
</dbReference>
<dbReference type="PROSITE" id="PS51390">
    <property type="entry name" value="WAP"/>
    <property type="match status" value="1"/>
</dbReference>